<evidence type="ECO:0000256" key="1">
    <source>
        <dbReference type="ARBA" id="ARBA00023027"/>
    </source>
</evidence>
<feature type="domain" description="GFO/IDH/MocA-like oxidoreductase" evidence="3">
    <location>
        <begin position="131"/>
        <end position="252"/>
    </location>
</feature>
<dbReference type="InterPro" id="IPR055170">
    <property type="entry name" value="GFO_IDH_MocA-like_dom"/>
</dbReference>
<dbReference type="Gene3D" id="3.30.360.10">
    <property type="entry name" value="Dihydrodipicolinate Reductase, domain 2"/>
    <property type="match status" value="1"/>
</dbReference>
<dbReference type="PANTHER" id="PTHR43708">
    <property type="entry name" value="CONSERVED EXPRESSED OXIDOREDUCTASE (EUROFUNG)"/>
    <property type="match status" value="1"/>
</dbReference>
<organism evidence="4 5">
    <name type="scientific">Demequina lutea</name>
    <dbReference type="NCBI Taxonomy" id="431489"/>
    <lineage>
        <taxon>Bacteria</taxon>
        <taxon>Bacillati</taxon>
        <taxon>Actinomycetota</taxon>
        <taxon>Actinomycetes</taxon>
        <taxon>Micrococcales</taxon>
        <taxon>Demequinaceae</taxon>
        <taxon>Demequina</taxon>
    </lineage>
</organism>
<evidence type="ECO:0000259" key="2">
    <source>
        <dbReference type="Pfam" id="PF01408"/>
    </source>
</evidence>
<dbReference type="Proteomes" id="UP000547973">
    <property type="component" value="Unassembled WGS sequence"/>
</dbReference>
<dbReference type="PANTHER" id="PTHR43708:SF8">
    <property type="entry name" value="OXIDOREDUCTASE"/>
    <property type="match status" value="1"/>
</dbReference>
<dbReference type="SUPFAM" id="SSF55347">
    <property type="entry name" value="Glyceraldehyde-3-phosphate dehydrogenase-like, C-terminal domain"/>
    <property type="match status" value="1"/>
</dbReference>
<dbReference type="GO" id="GO:0000166">
    <property type="term" value="F:nucleotide binding"/>
    <property type="evidence" value="ECO:0007669"/>
    <property type="project" value="InterPro"/>
</dbReference>
<evidence type="ECO:0000259" key="3">
    <source>
        <dbReference type="Pfam" id="PF22725"/>
    </source>
</evidence>
<accession>A0A7Z0CJ31</accession>
<dbReference type="OrthoDB" id="256869at2"/>
<dbReference type="AlphaFoldDB" id="A0A7Z0CJ31"/>
<keyword evidence="5" id="KW-1185">Reference proteome</keyword>
<dbReference type="InterPro" id="IPR000683">
    <property type="entry name" value="Gfo/Idh/MocA-like_OxRdtase_N"/>
</dbReference>
<dbReference type="Gene3D" id="3.40.50.720">
    <property type="entry name" value="NAD(P)-binding Rossmann-like Domain"/>
    <property type="match status" value="1"/>
</dbReference>
<evidence type="ECO:0000313" key="5">
    <source>
        <dbReference type="Proteomes" id="UP000547973"/>
    </source>
</evidence>
<feature type="domain" description="Gfo/Idh/MocA-like oxidoreductase N-terminal" evidence="2">
    <location>
        <begin position="4"/>
        <end position="122"/>
    </location>
</feature>
<dbReference type="InterPro" id="IPR036291">
    <property type="entry name" value="NAD(P)-bd_dom_sf"/>
</dbReference>
<name>A0A7Z0CJ31_9MICO</name>
<reference evidence="4 5" key="1">
    <citation type="submission" date="2020-07" db="EMBL/GenBank/DDBJ databases">
        <title>Sequencing the genomes of 1000 actinobacteria strains.</title>
        <authorList>
            <person name="Klenk H.-P."/>
        </authorList>
    </citation>
    <scope>NUCLEOTIDE SEQUENCE [LARGE SCALE GENOMIC DNA]</scope>
    <source>
        <strain evidence="4 5">DSM 19970</strain>
    </source>
</reference>
<dbReference type="Pfam" id="PF22725">
    <property type="entry name" value="GFO_IDH_MocA_C3"/>
    <property type="match status" value="1"/>
</dbReference>
<keyword evidence="1" id="KW-0520">NAD</keyword>
<dbReference type="RefSeq" id="WP_062076256.1">
    <property type="nucleotide sequence ID" value="NZ_BBRC01000023.1"/>
</dbReference>
<dbReference type="EMBL" id="JACBZO010000001">
    <property type="protein sequence ID" value="NYI40513.1"/>
    <property type="molecule type" value="Genomic_DNA"/>
</dbReference>
<dbReference type="Pfam" id="PF01408">
    <property type="entry name" value="GFO_IDH_MocA"/>
    <property type="match status" value="1"/>
</dbReference>
<dbReference type="InterPro" id="IPR051317">
    <property type="entry name" value="Gfo/Idh/MocA_oxidoreduct"/>
</dbReference>
<comment type="caution">
    <text evidence="4">The sequence shown here is derived from an EMBL/GenBank/DDBJ whole genome shotgun (WGS) entry which is preliminary data.</text>
</comment>
<proteinExistence type="predicted"/>
<gene>
    <name evidence="4" type="ORF">BKA03_000632</name>
</gene>
<dbReference type="SUPFAM" id="SSF51735">
    <property type="entry name" value="NAD(P)-binding Rossmann-fold domains"/>
    <property type="match status" value="1"/>
</dbReference>
<evidence type="ECO:0000313" key="4">
    <source>
        <dbReference type="EMBL" id="NYI40513.1"/>
    </source>
</evidence>
<sequence>MTQIRTAIVGFGLSGQIFHEPALAANPAFEIRAVVTSSHKRSTVARARGYDVVASLDALLDGSRDLDLVVVATPPATHIDSVSVALSHGLNVVTDKPFATSVRACETMIDMAKSAGRRLFVYQNRRWDGDFLTLRKVLADGALGSIFRFESSMEKFSGARLRAPWQEGVGRAEGGGVIFDLGSHLVDQALQLFGPARLMSAHESHVFPGRSSEDDAALSLLHASGVRTHLSMSRSARAAPARFRVLGTEGAFVVAEADGQEDYIKAGGAVTDSAYGVTSERDWGVLTTSGGTRRVPTERGAYPDFYRGVAEAIVNGTPGPTDPVESLEAIRIIDAAHGLFISQAAK</sequence>
<protein>
    <submittedName>
        <fullName evidence="4">Putative dehydrogenase</fullName>
    </submittedName>
</protein>